<accession>A0ABX3MM54</accession>
<dbReference type="SMART" id="SM00421">
    <property type="entry name" value="HTH_LUXR"/>
    <property type="match status" value="1"/>
</dbReference>
<name>A0ABX3MM54_9RHOB</name>
<reference evidence="5 6" key="1">
    <citation type="submission" date="2016-11" db="EMBL/GenBank/DDBJ databases">
        <title>A multilocus sequence analysis scheme for characterization of bacteria in the genus Thioclava.</title>
        <authorList>
            <person name="Liu Y."/>
            <person name="Shao Z."/>
        </authorList>
    </citation>
    <scope>NUCLEOTIDE SEQUENCE [LARGE SCALE GENOMIC DNA]</scope>
    <source>
        <strain evidence="5 6">11.10-0-13</strain>
    </source>
</reference>
<dbReference type="PANTHER" id="PTHR44688">
    <property type="entry name" value="DNA-BINDING TRANSCRIPTIONAL ACTIVATOR DEVR_DOSR"/>
    <property type="match status" value="1"/>
</dbReference>
<proteinExistence type="predicted"/>
<dbReference type="PANTHER" id="PTHR44688:SF16">
    <property type="entry name" value="DNA-BINDING TRANSCRIPTIONAL ACTIVATOR DEVR_DOSR"/>
    <property type="match status" value="1"/>
</dbReference>
<keyword evidence="1" id="KW-0805">Transcription regulation</keyword>
<dbReference type="InterPro" id="IPR000792">
    <property type="entry name" value="Tscrpt_reg_LuxR_C"/>
</dbReference>
<evidence type="ECO:0000256" key="2">
    <source>
        <dbReference type="ARBA" id="ARBA00023125"/>
    </source>
</evidence>
<evidence type="ECO:0000256" key="3">
    <source>
        <dbReference type="ARBA" id="ARBA00023163"/>
    </source>
</evidence>
<evidence type="ECO:0000313" key="5">
    <source>
        <dbReference type="EMBL" id="OOY12278.1"/>
    </source>
</evidence>
<keyword evidence="6" id="KW-1185">Reference proteome</keyword>
<dbReference type="SUPFAM" id="SSF46894">
    <property type="entry name" value="C-terminal effector domain of the bipartite response regulators"/>
    <property type="match status" value="1"/>
</dbReference>
<keyword evidence="2" id="KW-0238">DNA-binding</keyword>
<gene>
    <name evidence="5" type="ORF">BMG00_13715</name>
</gene>
<dbReference type="InterPro" id="IPR036388">
    <property type="entry name" value="WH-like_DNA-bd_sf"/>
</dbReference>
<protein>
    <recommendedName>
        <fullName evidence="4">HTH luxR-type domain-containing protein</fullName>
    </recommendedName>
</protein>
<dbReference type="Proteomes" id="UP000242224">
    <property type="component" value="Unassembled WGS sequence"/>
</dbReference>
<dbReference type="Pfam" id="PF00196">
    <property type="entry name" value="GerE"/>
    <property type="match status" value="1"/>
</dbReference>
<dbReference type="InterPro" id="IPR016032">
    <property type="entry name" value="Sig_transdc_resp-reg_C-effctor"/>
</dbReference>
<evidence type="ECO:0000256" key="1">
    <source>
        <dbReference type="ARBA" id="ARBA00023015"/>
    </source>
</evidence>
<evidence type="ECO:0000259" key="4">
    <source>
        <dbReference type="PROSITE" id="PS50043"/>
    </source>
</evidence>
<sequence length="131" mass="14350">MDRFGARILARQISLLPMNLNLTTWLLSLRMIVSGGHYIPPALLRCRPAEPPGAERRGSMDPDEVAARSGLTPREAEVLGMLASGQPNKIIAGQLSLSEHTVKLHIHRIIGKLGVSNRTEAAIWYHRRGGA</sequence>
<evidence type="ECO:0000313" key="6">
    <source>
        <dbReference type="Proteomes" id="UP000242224"/>
    </source>
</evidence>
<comment type="caution">
    <text evidence="5">The sequence shown here is derived from an EMBL/GenBank/DDBJ whole genome shotgun (WGS) entry which is preliminary data.</text>
</comment>
<organism evidence="5 6">
    <name type="scientific">Thioclava marina</name>
    <dbReference type="NCBI Taxonomy" id="1915077"/>
    <lineage>
        <taxon>Bacteria</taxon>
        <taxon>Pseudomonadati</taxon>
        <taxon>Pseudomonadota</taxon>
        <taxon>Alphaproteobacteria</taxon>
        <taxon>Rhodobacterales</taxon>
        <taxon>Paracoccaceae</taxon>
        <taxon>Thioclava</taxon>
    </lineage>
</organism>
<dbReference type="Gene3D" id="1.10.10.10">
    <property type="entry name" value="Winged helix-like DNA-binding domain superfamily/Winged helix DNA-binding domain"/>
    <property type="match status" value="1"/>
</dbReference>
<dbReference type="EMBL" id="MPZS01000002">
    <property type="protein sequence ID" value="OOY12278.1"/>
    <property type="molecule type" value="Genomic_DNA"/>
</dbReference>
<keyword evidence="3" id="KW-0804">Transcription</keyword>
<dbReference type="PROSITE" id="PS50043">
    <property type="entry name" value="HTH_LUXR_2"/>
    <property type="match status" value="1"/>
</dbReference>
<dbReference type="CDD" id="cd06170">
    <property type="entry name" value="LuxR_C_like"/>
    <property type="match status" value="1"/>
</dbReference>
<feature type="domain" description="HTH luxR-type" evidence="4">
    <location>
        <begin position="64"/>
        <end position="129"/>
    </location>
</feature>
<dbReference type="PROSITE" id="PS00622">
    <property type="entry name" value="HTH_LUXR_1"/>
    <property type="match status" value="1"/>
</dbReference>
<dbReference type="PRINTS" id="PR00038">
    <property type="entry name" value="HTHLUXR"/>
</dbReference>